<proteinExistence type="predicted"/>
<accession>A0A2D4IIC2</accession>
<evidence type="ECO:0000313" key="2">
    <source>
        <dbReference type="EMBL" id="LAA83946.1"/>
    </source>
</evidence>
<protein>
    <submittedName>
        <fullName evidence="2">Uncharacterized protein</fullName>
    </submittedName>
</protein>
<feature type="compositionally biased region" description="Basic and acidic residues" evidence="1">
    <location>
        <begin position="75"/>
        <end position="84"/>
    </location>
</feature>
<feature type="compositionally biased region" description="Basic and acidic residues" evidence="1">
    <location>
        <begin position="26"/>
        <end position="65"/>
    </location>
</feature>
<reference evidence="2" key="2">
    <citation type="submission" date="2017-11" db="EMBL/GenBank/DDBJ databases">
        <title>Coralsnake Venomics: Analyses of Venom Gland Transcriptomes and Proteomes of Six Brazilian Taxa.</title>
        <authorList>
            <person name="Aird S.D."/>
            <person name="Jorge da Silva N."/>
            <person name="Qiu L."/>
            <person name="Villar-Briones A."/>
            <person name="Aparecida-Saddi V."/>
            <person name="Campos-Telles M.P."/>
            <person name="Grau M."/>
            <person name="Mikheyev A.S."/>
        </authorList>
    </citation>
    <scope>NUCLEOTIDE SEQUENCE</scope>
    <source>
        <tissue evidence="2">Venom_gland</tissue>
    </source>
</reference>
<feature type="compositionally biased region" description="Basic and acidic residues" evidence="1">
    <location>
        <begin position="1"/>
        <end position="12"/>
    </location>
</feature>
<feature type="region of interest" description="Disordered" evidence="1">
    <location>
        <begin position="1"/>
        <end position="84"/>
    </location>
</feature>
<reference evidence="2" key="1">
    <citation type="submission" date="2017-07" db="EMBL/GenBank/DDBJ databases">
        <authorList>
            <person name="Mikheyev A."/>
            <person name="Grau M."/>
        </authorList>
    </citation>
    <scope>NUCLEOTIDE SEQUENCE</scope>
    <source>
        <tissue evidence="2">Venom_gland</tissue>
    </source>
</reference>
<dbReference type="EMBL" id="IACK01106748">
    <property type="protein sequence ID" value="LAA83946.1"/>
    <property type="molecule type" value="Transcribed_RNA"/>
</dbReference>
<organism evidence="2">
    <name type="scientific">Micrurus lemniscatus lemniscatus</name>
    <dbReference type="NCBI Taxonomy" id="129467"/>
    <lineage>
        <taxon>Eukaryota</taxon>
        <taxon>Metazoa</taxon>
        <taxon>Chordata</taxon>
        <taxon>Craniata</taxon>
        <taxon>Vertebrata</taxon>
        <taxon>Euteleostomi</taxon>
        <taxon>Lepidosauria</taxon>
        <taxon>Squamata</taxon>
        <taxon>Bifurcata</taxon>
        <taxon>Unidentata</taxon>
        <taxon>Episquamata</taxon>
        <taxon>Toxicofera</taxon>
        <taxon>Serpentes</taxon>
        <taxon>Colubroidea</taxon>
        <taxon>Elapidae</taxon>
        <taxon>Elapinae</taxon>
        <taxon>Micrurus</taxon>
    </lineage>
</organism>
<dbReference type="AlphaFoldDB" id="A0A2D4IIC2"/>
<evidence type="ECO:0000256" key="1">
    <source>
        <dbReference type="SAM" id="MobiDB-lite"/>
    </source>
</evidence>
<feature type="compositionally biased region" description="Acidic residues" evidence="1">
    <location>
        <begin position="13"/>
        <end position="25"/>
    </location>
</feature>
<sequence length="101" mass="11910">MTEEFYKQHFNNEEESGDQEEESDITEGKDTGRTMTKRERPHTSDKGKRGRERERVENLKEESMNQKRLQQPEARSQDTSKTMEEVCKIWSTNINGLNSPM</sequence>
<name>A0A2D4IIC2_MICLE</name>